<dbReference type="Pfam" id="PF00440">
    <property type="entry name" value="TetR_N"/>
    <property type="match status" value="1"/>
</dbReference>
<dbReference type="SUPFAM" id="SSF48498">
    <property type="entry name" value="Tetracyclin repressor-like, C-terminal domain"/>
    <property type="match status" value="1"/>
</dbReference>
<gene>
    <name evidence="4" type="ORF">ACFQ2I_15540</name>
</gene>
<sequence>MSKNKIIDAAIKLFSKLGYHRTSMDDIAAEANVAKGTLYYHFSGKGELFETIVTNGINMLKSEVQNVLREDQSAEQQVRLIVQKHIELFLRYNELIHIISNELTNGIEPDILERIGKLKADYIAFLSGILSMGYEDGVLNKFNSEWIAAGLLGLIETSCLYYIKQPGSHSVEQLHETINAFVLPALLKKDG</sequence>
<dbReference type="InterPro" id="IPR036271">
    <property type="entry name" value="Tet_transcr_reg_TetR-rel_C_sf"/>
</dbReference>
<dbReference type="SUPFAM" id="SSF46689">
    <property type="entry name" value="Homeodomain-like"/>
    <property type="match status" value="1"/>
</dbReference>
<proteinExistence type="predicted"/>
<dbReference type="Gene3D" id="1.10.357.10">
    <property type="entry name" value="Tetracycline Repressor, domain 2"/>
    <property type="match status" value="1"/>
</dbReference>
<evidence type="ECO:0000313" key="5">
    <source>
        <dbReference type="Proteomes" id="UP001596989"/>
    </source>
</evidence>
<dbReference type="PANTHER" id="PTHR43479">
    <property type="entry name" value="ACREF/ENVCD OPERON REPRESSOR-RELATED"/>
    <property type="match status" value="1"/>
</dbReference>
<dbReference type="Gene3D" id="1.10.10.60">
    <property type="entry name" value="Homeodomain-like"/>
    <property type="match status" value="1"/>
</dbReference>
<feature type="domain" description="HTH tetR-type" evidence="3">
    <location>
        <begin position="1"/>
        <end position="60"/>
    </location>
</feature>
<dbReference type="InterPro" id="IPR050624">
    <property type="entry name" value="HTH-type_Tx_Regulator"/>
</dbReference>
<dbReference type="RefSeq" id="WP_377565605.1">
    <property type="nucleotide sequence ID" value="NZ_JBHTJZ010000024.1"/>
</dbReference>
<reference evidence="5" key="1">
    <citation type="journal article" date="2019" name="Int. J. Syst. Evol. Microbiol.">
        <title>The Global Catalogue of Microorganisms (GCM) 10K type strain sequencing project: providing services to taxonomists for standard genome sequencing and annotation.</title>
        <authorList>
            <consortium name="The Broad Institute Genomics Platform"/>
            <consortium name="The Broad Institute Genome Sequencing Center for Infectious Disease"/>
            <person name="Wu L."/>
            <person name="Ma J."/>
        </authorList>
    </citation>
    <scope>NUCLEOTIDE SEQUENCE [LARGE SCALE GENOMIC DNA]</scope>
    <source>
        <strain evidence="5">CCUG 59129</strain>
    </source>
</reference>
<dbReference type="Proteomes" id="UP001596989">
    <property type="component" value="Unassembled WGS sequence"/>
</dbReference>
<evidence type="ECO:0000259" key="3">
    <source>
        <dbReference type="PROSITE" id="PS50977"/>
    </source>
</evidence>
<dbReference type="InterPro" id="IPR023772">
    <property type="entry name" value="DNA-bd_HTH_TetR-type_CS"/>
</dbReference>
<evidence type="ECO:0000256" key="2">
    <source>
        <dbReference type="PROSITE-ProRule" id="PRU00335"/>
    </source>
</evidence>
<organism evidence="4 5">
    <name type="scientific">Paenibacillus chungangensis</name>
    <dbReference type="NCBI Taxonomy" id="696535"/>
    <lineage>
        <taxon>Bacteria</taxon>
        <taxon>Bacillati</taxon>
        <taxon>Bacillota</taxon>
        <taxon>Bacilli</taxon>
        <taxon>Bacillales</taxon>
        <taxon>Paenibacillaceae</taxon>
        <taxon>Paenibacillus</taxon>
    </lineage>
</organism>
<comment type="caution">
    <text evidence="4">The sequence shown here is derived from an EMBL/GenBank/DDBJ whole genome shotgun (WGS) entry which is preliminary data.</text>
</comment>
<name>A0ABW3HTE2_9BACL</name>
<dbReference type="EMBL" id="JBHTJZ010000024">
    <property type="protein sequence ID" value="MFD0960803.1"/>
    <property type="molecule type" value="Genomic_DNA"/>
</dbReference>
<dbReference type="InterPro" id="IPR001647">
    <property type="entry name" value="HTH_TetR"/>
</dbReference>
<accession>A0ABW3HTE2</accession>
<dbReference type="PROSITE" id="PS01081">
    <property type="entry name" value="HTH_TETR_1"/>
    <property type="match status" value="1"/>
</dbReference>
<dbReference type="PANTHER" id="PTHR43479:SF11">
    <property type="entry name" value="ACREF_ENVCD OPERON REPRESSOR-RELATED"/>
    <property type="match status" value="1"/>
</dbReference>
<dbReference type="PROSITE" id="PS50977">
    <property type="entry name" value="HTH_TETR_2"/>
    <property type="match status" value="1"/>
</dbReference>
<dbReference type="Pfam" id="PF17932">
    <property type="entry name" value="TetR_C_24"/>
    <property type="match status" value="1"/>
</dbReference>
<dbReference type="InterPro" id="IPR041490">
    <property type="entry name" value="KstR2_TetR_C"/>
</dbReference>
<evidence type="ECO:0000313" key="4">
    <source>
        <dbReference type="EMBL" id="MFD0960803.1"/>
    </source>
</evidence>
<evidence type="ECO:0000256" key="1">
    <source>
        <dbReference type="ARBA" id="ARBA00023125"/>
    </source>
</evidence>
<feature type="DNA-binding region" description="H-T-H motif" evidence="2">
    <location>
        <begin position="23"/>
        <end position="42"/>
    </location>
</feature>
<keyword evidence="1 2" id="KW-0238">DNA-binding</keyword>
<dbReference type="InterPro" id="IPR009057">
    <property type="entry name" value="Homeodomain-like_sf"/>
</dbReference>
<protein>
    <submittedName>
        <fullName evidence="4">TetR/AcrR family transcriptional regulator</fullName>
    </submittedName>
</protein>
<keyword evidence="5" id="KW-1185">Reference proteome</keyword>
<dbReference type="PRINTS" id="PR00455">
    <property type="entry name" value="HTHTETR"/>
</dbReference>